<dbReference type="AlphaFoldDB" id="A0A2A5JKY0"/>
<dbReference type="Pfam" id="PF00753">
    <property type="entry name" value="Lactamase_B"/>
    <property type="match status" value="1"/>
</dbReference>
<dbReference type="InterPro" id="IPR001279">
    <property type="entry name" value="Metallo-B-lactamas"/>
</dbReference>
<evidence type="ECO:0000313" key="3">
    <source>
        <dbReference type="Proteomes" id="UP000228621"/>
    </source>
</evidence>
<accession>A0A2A5JKY0</accession>
<protein>
    <submittedName>
        <fullName evidence="2">Zn-dependent hydrolase</fullName>
    </submittedName>
</protein>
<keyword evidence="2" id="KW-0378">Hydrolase</keyword>
<name>A0A2A5JKY0_PSEO7</name>
<dbReference type="PANTHER" id="PTHR42951">
    <property type="entry name" value="METALLO-BETA-LACTAMASE DOMAIN-CONTAINING"/>
    <property type="match status" value="1"/>
</dbReference>
<dbReference type="InterPro" id="IPR050855">
    <property type="entry name" value="NDM-1-like"/>
</dbReference>
<feature type="domain" description="Metallo-beta-lactamase" evidence="1">
    <location>
        <begin position="10"/>
        <end position="208"/>
    </location>
</feature>
<dbReference type="InterPro" id="IPR036866">
    <property type="entry name" value="RibonucZ/Hydroxyglut_hydro"/>
</dbReference>
<dbReference type="GO" id="GO:0016787">
    <property type="term" value="F:hydrolase activity"/>
    <property type="evidence" value="ECO:0007669"/>
    <property type="project" value="UniProtKB-KW"/>
</dbReference>
<dbReference type="SUPFAM" id="SSF56281">
    <property type="entry name" value="Metallo-hydrolase/oxidoreductase"/>
    <property type="match status" value="1"/>
</dbReference>
<reference evidence="3" key="1">
    <citation type="journal article" date="2019" name="Genome Announc.">
        <title>Draft Genome Sequence of Pseudoalteromonas piscicida Strain 36Y ROTHPW, an Hypersaline Seawater Isolate from the South Coast of Sonora, Mexico.</title>
        <authorList>
            <person name="Sanchez-Diaz R."/>
            <person name="Molina-Garza Z.J."/>
            <person name="Cruz-Suarez L.E."/>
            <person name="Selvin J."/>
            <person name="Kiran G.S."/>
            <person name="Ibarra-Gamez J.C."/>
            <person name="Gomez-Gil B."/>
            <person name="Galaviz-Silva L."/>
        </authorList>
    </citation>
    <scope>NUCLEOTIDE SEQUENCE [LARGE SCALE GENOMIC DNA]</scope>
    <source>
        <strain evidence="3">36Y_RITHPW</strain>
    </source>
</reference>
<dbReference type="SMART" id="SM00849">
    <property type="entry name" value="Lactamase_B"/>
    <property type="match status" value="1"/>
</dbReference>
<gene>
    <name evidence="2" type="ORF">CEX98_19530</name>
</gene>
<sequence>MKIHILEGYIQHIYLVEHGTDLLLLDGCCRADVDLVCNFIQQLQKPLSALKLIVVTHMHPDHAGGAHRLRVRTGAKIATANAPSQWYRGIDGIMMHLSDMALALWVAGRKRKPKRNLWYPRRLAPDFFLADGDNLPYFDEWQAIHTPGHTDRDISLLHQPSGRMYVADLTVKVKGQYVAPFPVFYPRLYRLSLAKVKALQPHSLILAHQGEVPVSDIDFDALIANAPKQPMTHWRSVKKKTKRALGLGH</sequence>
<dbReference type="RefSeq" id="WP_099643688.1">
    <property type="nucleotide sequence ID" value="NZ_JAQPZX010000045.1"/>
</dbReference>
<evidence type="ECO:0000259" key="1">
    <source>
        <dbReference type="SMART" id="SM00849"/>
    </source>
</evidence>
<comment type="caution">
    <text evidence="2">The sequence shown here is derived from an EMBL/GenBank/DDBJ whole genome shotgun (WGS) entry which is preliminary data.</text>
</comment>
<evidence type="ECO:0000313" key="2">
    <source>
        <dbReference type="EMBL" id="PCK30104.1"/>
    </source>
</evidence>
<dbReference type="Gene3D" id="3.60.15.10">
    <property type="entry name" value="Ribonuclease Z/Hydroxyacylglutathione hydrolase-like"/>
    <property type="match status" value="1"/>
</dbReference>
<keyword evidence="3" id="KW-1185">Reference proteome</keyword>
<dbReference type="OrthoDB" id="9802991at2"/>
<organism evidence="2 3">
    <name type="scientific">Pseudoalteromonas piscicida</name>
    <dbReference type="NCBI Taxonomy" id="43662"/>
    <lineage>
        <taxon>Bacteria</taxon>
        <taxon>Pseudomonadati</taxon>
        <taxon>Pseudomonadota</taxon>
        <taxon>Gammaproteobacteria</taxon>
        <taxon>Alteromonadales</taxon>
        <taxon>Pseudoalteromonadaceae</taxon>
        <taxon>Pseudoalteromonas</taxon>
    </lineage>
</organism>
<proteinExistence type="predicted"/>
<dbReference type="EMBL" id="NKHF01000098">
    <property type="protein sequence ID" value="PCK30104.1"/>
    <property type="molecule type" value="Genomic_DNA"/>
</dbReference>
<dbReference type="Proteomes" id="UP000228621">
    <property type="component" value="Unassembled WGS sequence"/>
</dbReference>